<keyword evidence="2" id="KW-1185">Reference proteome</keyword>
<dbReference type="Proteomes" id="UP001216907">
    <property type="component" value="Unassembled WGS sequence"/>
</dbReference>
<evidence type="ECO:0000313" key="1">
    <source>
        <dbReference type="EMBL" id="MDG3008305.1"/>
    </source>
</evidence>
<gene>
    <name evidence="1" type="ORF">PZE19_31440</name>
</gene>
<protein>
    <submittedName>
        <fullName evidence="1">Uncharacterized protein</fullName>
    </submittedName>
</protein>
<sequence>MRSVLEDEVREIYTYQRGHLRPPGLFDLLAEHPDEVIVLDDLGAVLKSHVALQILPAALEPPTSRDRVRAVKHRRRGVESRVDFGGSIICISNVELHDDDLPGAFKSRVQTLDYDPSDAQLGALMLDVASRGWPAHRPETSPEKALEVAEHLIAEMIRLGCRFDVRLLVGKALPDYQQWADGEAESDRRDLVTSSIGERLGAVRREAVPAATREARMAEDRAAARRIFEAHPSREGRAEAWIALTGKSERAYYRRLAETS</sequence>
<reference evidence="1 2" key="1">
    <citation type="submission" date="2023-03" db="EMBL/GenBank/DDBJ databases">
        <title>Paludisphaera mucosa sp. nov. a novel planctomycete from northern fen.</title>
        <authorList>
            <person name="Ivanova A."/>
        </authorList>
    </citation>
    <scope>NUCLEOTIDE SEQUENCE [LARGE SCALE GENOMIC DNA]</scope>
    <source>
        <strain evidence="1 2">Pla2</strain>
    </source>
</reference>
<name>A0ABT6FLR8_9BACT</name>
<accession>A0ABT6FLR8</accession>
<comment type="caution">
    <text evidence="1">The sequence shown here is derived from an EMBL/GenBank/DDBJ whole genome shotgun (WGS) entry which is preliminary data.</text>
</comment>
<proteinExistence type="predicted"/>
<evidence type="ECO:0000313" key="2">
    <source>
        <dbReference type="Proteomes" id="UP001216907"/>
    </source>
</evidence>
<dbReference type="EMBL" id="JARRAG010000005">
    <property type="protein sequence ID" value="MDG3008305.1"/>
    <property type="molecule type" value="Genomic_DNA"/>
</dbReference>
<organism evidence="1 2">
    <name type="scientific">Paludisphaera mucosa</name>
    <dbReference type="NCBI Taxonomy" id="3030827"/>
    <lineage>
        <taxon>Bacteria</taxon>
        <taxon>Pseudomonadati</taxon>
        <taxon>Planctomycetota</taxon>
        <taxon>Planctomycetia</taxon>
        <taxon>Isosphaerales</taxon>
        <taxon>Isosphaeraceae</taxon>
        <taxon>Paludisphaera</taxon>
    </lineage>
</organism>
<dbReference type="RefSeq" id="WP_277864631.1">
    <property type="nucleotide sequence ID" value="NZ_JARRAG010000005.1"/>
</dbReference>